<dbReference type="Proteomes" id="UP000008323">
    <property type="component" value="Chromosome"/>
</dbReference>
<dbReference type="PANTHER" id="PTHR41282:SF1">
    <property type="entry name" value="CONSERVED TRANSMEMBRANE PROTEIN-RELATED"/>
    <property type="match status" value="1"/>
</dbReference>
<reference evidence="2 3" key="1">
    <citation type="journal article" date="2008" name="J. Bacteriol.">
        <title>Comparative genome analysis of 'Candidatus Phytoplasma australiense' (subgroup tuf-Australia I; rp-A) and 'Ca. Phytoplasma asteris' strains OY-M and AY-WB.</title>
        <authorList>
            <person name="Tran-Nguyen L.T."/>
            <person name="Kube M."/>
            <person name="Schneider B."/>
            <person name="Reinhardt R."/>
            <person name="Gibb K.S."/>
        </authorList>
    </citation>
    <scope>NUCLEOTIDE SEQUENCE [LARGE SCALE GENOMIC DNA]</scope>
</reference>
<feature type="transmembrane region" description="Helical" evidence="1">
    <location>
        <begin position="100"/>
        <end position="120"/>
    </location>
</feature>
<keyword evidence="1" id="KW-0812">Transmembrane</keyword>
<feature type="transmembrane region" description="Helical" evidence="1">
    <location>
        <begin position="126"/>
        <end position="146"/>
    </location>
</feature>
<dbReference type="KEGG" id="pal:PA0318"/>
<dbReference type="InterPro" id="IPR010539">
    <property type="entry name" value="BaxI_1-like"/>
</dbReference>
<evidence type="ECO:0000256" key="1">
    <source>
        <dbReference type="SAM" id="Phobius"/>
    </source>
</evidence>
<feature type="transmembrane region" description="Helical" evidence="1">
    <location>
        <begin position="71"/>
        <end position="93"/>
    </location>
</feature>
<keyword evidence="1" id="KW-1133">Transmembrane helix</keyword>
<protein>
    <submittedName>
        <fullName evidence="2">Uncharacterized protein</fullName>
    </submittedName>
</protein>
<dbReference type="Pfam" id="PF12811">
    <property type="entry name" value="BaxI_1"/>
    <property type="match status" value="1"/>
</dbReference>
<keyword evidence="1" id="KW-0472">Membrane</keyword>
<feature type="transmembrane region" description="Helical" evidence="1">
    <location>
        <begin position="38"/>
        <end position="59"/>
    </location>
</feature>
<dbReference type="eggNOG" id="COG4760">
    <property type="taxonomic scope" value="Bacteria"/>
</dbReference>
<dbReference type="STRING" id="59748.PA0318"/>
<dbReference type="PANTHER" id="PTHR41282">
    <property type="entry name" value="CONSERVED TRANSMEMBRANE PROTEIN-RELATED"/>
    <property type="match status" value="1"/>
</dbReference>
<dbReference type="EMBL" id="AM422018">
    <property type="protein sequence ID" value="CAM11653.1"/>
    <property type="molecule type" value="Genomic_DNA"/>
</dbReference>
<feature type="transmembrane region" description="Helical" evidence="1">
    <location>
        <begin position="192"/>
        <end position="216"/>
    </location>
</feature>
<organism evidence="2 3">
    <name type="scientific">Phytoplasma australiense</name>
    <dbReference type="NCBI Taxonomy" id="59748"/>
    <lineage>
        <taxon>Bacteria</taxon>
        <taxon>Bacillati</taxon>
        <taxon>Mycoplasmatota</taxon>
        <taxon>Mollicutes</taxon>
        <taxon>Acholeplasmatales</taxon>
        <taxon>Acholeplasmataceae</taxon>
        <taxon>Candidatus Phytoplasma</taxon>
        <taxon>16SrXII (Stolbur group)</taxon>
    </lineage>
</organism>
<proteinExistence type="predicted"/>
<accession>B1V9N1</accession>
<name>B1V9N1_PHYAS</name>
<feature type="transmembrane region" description="Helical" evidence="1">
    <location>
        <begin position="237"/>
        <end position="257"/>
    </location>
</feature>
<evidence type="ECO:0000313" key="2">
    <source>
        <dbReference type="EMBL" id="CAM11653.1"/>
    </source>
</evidence>
<dbReference type="AlphaFoldDB" id="B1V9N1"/>
<sequence length="265" mass="30635">MKSNNNTKVNDLFKKINDNFLSSSDTTDYKLKASRKGVAFKTILLLLITSFTAGTFFSLFKMTQLKFPYLWMIKVIFLTSSFATSIFYIAAMLRVEMSRLCSCLFAVLEGLTIGIFFHFINCIYSNLLEIVFIALFSTLIIFCVMAHAYYKGTLKVTQRFTTIMQRISIALFFTYLIRLFFVLFGVGTIENILYYSILVIPLSLFMLGFLSMYLAIHFDYTEQMIQQGLPEKYEWQVSLAFAATLISIFLRIVNLLLRIMGKEKE</sequence>
<feature type="transmembrane region" description="Helical" evidence="1">
    <location>
        <begin position="167"/>
        <end position="186"/>
    </location>
</feature>
<evidence type="ECO:0000313" key="3">
    <source>
        <dbReference type="Proteomes" id="UP000008323"/>
    </source>
</evidence>
<gene>
    <name evidence="2" type="ordered locus">PA0318</name>
</gene>